<dbReference type="GO" id="GO:0005840">
    <property type="term" value="C:ribosome"/>
    <property type="evidence" value="ECO:0007669"/>
    <property type="project" value="UniProtKB-KW"/>
</dbReference>
<dbReference type="Pfam" id="PF16320">
    <property type="entry name" value="Ribosomal_L12_N"/>
    <property type="match status" value="1"/>
</dbReference>
<reference evidence="12" key="1">
    <citation type="journal article" date="2013" name="Science">
        <title>The Amborella genome and the evolution of flowering plants.</title>
        <authorList>
            <consortium name="Amborella Genome Project"/>
        </authorList>
    </citation>
    <scope>NUCLEOTIDE SEQUENCE [LARGE SCALE GENOMIC DNA]</scope>
</reference>
<evidence type="ECO:0000259" key="10">
    <source>
        <dbReference type="Pfam" id="PF16320"/>
    </source>
</evidence>
<keyword evidence="6" id="KW-0689">Ribosomal protein</keyword>
<dbReference type="HOGENOM" id="CLU_086499_1_2_1"/>
<evidence type="ECO:0000256" key="5">
    <source>
        <dbReference type="ARBA" id="ARBA00022946"/>
    </source>
</evidence>
<comment type="similarity">
    <text evidence="2">Belongs to the bacterial ribosomal protein bL12 family.</text>
</comment>
<evidence type="ECO:0000256" key="7">
    <source>
        <dbReference type="ARBA" id="ARBA00023274"/>
    </source>
</evidence>
<organism evidence="11 12">
    <name type="scientific">Amborella trichopoda</name>
    <dbReference type="NCBI Taxonomy" id="13333"/>
    <lineage>
        <taxon>Eukaryota</taxon>
        <taxon>Viridiplantae</taxon>
        <taxon>Streptophyta</taxon>
        <taxon>Embryophyta</taxon>
        <taxon>Tracheophyta</taxon>
        <taxon>Spermatophyta</taxon>
        <taxon>Magnoliopsida</taxon>
        <taxon>Amborellales</taxon>
        <taxon>Amborellaceae</taxon>
        <taxon>Amborella</taxon>
    </lineage>
</organism>
<accession>W1PBT0</accession>
<dbReference type="eggNOG" id="KOG1715">
    <property type="taxonomic scope" value="Eukaryota"/>
</dbReference>
<dbReference type="AlphaFoldDB" id="W1PBT0"/>
<dbReference type="InterPro" id="IPR014719">
    <property type="entry name" value="Ribosomal_bL12_C/ClpS-like"/>
</dbReference>
<dbReference type="GO" id="GO:0003729">
    <property type="term" value="F:mRNA binding"/>
    <property type="evidence" value="ECO:0000318"/>
    <property type="project" value="GO_Central"/>
</dbReference>
<dbReference type="EMBL" id="KI394223">
    <property type="protein sequence ID" value="ERN04495.1"/>
    <property type="molecule type" value="Genomic_DNA"/>
</dbReference>
<keyword evidence="3" id="KW-0150">Chloroplast</keyword>
<evidence type="ECO:0000256" key="4">
    <source>
        <dbReference type="ARBA" id="ARBA00022640"/>
    </source>
</evidence>
<protein>
    <submittedName>
        <fullName evidence="11">Uncharacterized protein</fullName>
    </submittedName>
</protein>
<evidence type="ECO:0000256" key="3">
    <source>
        <dbReference type="ARBA" id="ARBA00022528"/>
    </source>
</evidence>
<dbReference type="PANTHER" id="PTHR45987">
    <property type="entry name" value="39S RIBOSOMAL PROTEIN L12"/>
    <property type="match status" value="1"/>
</dbReference>
<keyword evidence="4" id="KW-0934">Plastid</keyword>
<evidence type="ECO:0000313" key="11">
    <source>
        <dbReference type="EMBL" id="ERN04495.1"/>
    </source>
</evidence>
<evidence type="ECO:0000256" key="1">
    <source>
        <dbReference type="ARBA" id="ARBA00004229"/>
    </source>
</evidence>
<evidence type="ECO:0000313" key="12">
    <source>
        <dbReference type="Proteomes" id="UP000017836"/>
    </source>
</evidence>
<dbReference type="PANTHER" id="PTHR45987:SF26">
    <property type="entry name" value="LARGE RIBOSOMAL SUBUNIT PROTEIN BL12CX-RELATED"/>
    <property type="match status" value="1"/>
</dbReference>
<evidence type="ECO:0000256" key="8">
    <source>
        <dbReference type="SAM" id="MobiDB-lite"/>
    </source>
</evidence>
<dbReference type="SUPFAM" id="SSF48300">
    <property type="entry name" value="Ribosomal protein L7/12, oligomerisation (N-terminal) domain"/>
    <property type="match status" value="1"/>
</dbReference>
<dbReference type="STRING" id="13333.W1PBT0"/>
<evidence type="ECO:0000256" key="2">
    <source>
        <dbReference type="ARBA" id="ARBA00007197"/>
    </source>
</evidence>
<dbReference type="SUPFAM" id="SSF54736">
    <property type="entry name" value="ClpS-like"/>
    <property type="match status" value="1"/>
</dbReference>
<keyword evidence="7" id="KW-0687">Ribonucleoprotein</keyword>
<dbReference type="Gramene" id="ERN04495">
    <property type="protein sequence ID" value="ERN04495"/>
    <property type="gene ID" value="AMTR_s00081p00069120"/>
</dbReference>
<dbReference type="InterPro" id="IPR000206">
    <property type="entry name" value="Ribosomal_bL12"/>
</dbReference>
<gene>
    <name evidence="11" type="ORF">AMTR_s00081p00069120</name>
</gene>
<feature type="domain" description="Large ribosomal subunit protein bL12 C-terminal" evidence="9">
    <location>
        <begin position="94"/>
        <end position="152"/>
    </location>
</feature>
<dbReference type="GO" id="GO:1990904">
    <property type="term" value="C:ribonucleoprotein complex"/>
    <property type="evidence" value="ECO:0007669"/>
    <property type="project" value="UniProtKB-KW"/>
</dbReference>
<sequence length="178" mass="19539">MFSPTCSSTSTLLSTKKPTSPNLRIPQISMRPTRGAHGFPAIVKATAAAFPKIEKLGEDVSTLSLEEARGLVDWLQDTLSVSIASFAPAIAVPVIEEVHSNARIATIKVVRALTNLALKEGKDIIEGLPKNFREWIWKEDVKKQLEAVGVKIFFILEAITLYLSYKSLDSILASLNYL</sequence>
<dbReference type="GO" id="GO:0009507">
    <property type="term" value="C:chloroplast"/>
    <property type="evidence" value="ECO:0007669"/>
    <property type="project" value="UniProtKB-SubCell"/>
</dbReference>
<dbReference type="InterPro" id="IPR036235">
    <property type="entry name" value="Ribosomal_bL12_oligo_N_sf"/>
</dbReference>
<dbReference type="GO" id="GO:0003735">
    <property type="term" value="F:structural constituent of ribosome"/>
    <property type="evidence" value="ECO:0000318"/>
    <property type="project" value="GO_Central"/>
</dbReference>
<keyword evidence="5" id="KW-0809">Transit peptide</keyword>
<dbReference type="InterPro" id="IPR013823">
    <property type="entry name" value="Ribosomal_bL12_C"/>
</dbReference>
<proteinExistence type="inferred from homology"/>
<dbReference type="Proteomes" id="UP000017836">
    <property type="component" value="Unassembled WGS sequence"/>
</dbReference>
<evidence type="ECO:0000256" key="6">
    <source>
        <dbReference type="ARBA" id="ARBA00022980"/>
    </source>
</evidence>
<keyword evidence="12" id="KW-1185">Reference proteome</keyword>
<feature type="compositionally biased region" description="Low complexity" evidence="8">
    <location>
        <begin position="1"/>
        <end position="21"/>
    </location>
</feature>
<dbReference type="GO" id="GO:0006412">
    <property type="term" value="P:translation"/>
    <property type="evidence" value="ECO:0000318"/>
    <property type="project" value="GO_Central"/>
</dbReference>
<comment type="subcellular location">
    <subcellularLocation>
        <location evidence="1">Plastid</location>
        <location evidence="1">Chloroplast</location>
    </subcellularLocation>
</comment>
<name>W1PBT0_AMBTC</name>
<evidence type="ECO:0000259" key="9">
    <source>
        <dbReference type="Pfam" id="PF00542"/>
    </source>
</evidence>
<dbReference type="InterPro" id="IPR008932">
    <property type="entry name" value="Ribosomal_bL12_oligo"/>
</dbReference>
<feature type="domain" description="Large ribosomal subunit protein bL12 oligomerization" evidence="10">
    <location>
        <begin position="52"/>
        <end position="92"/>
    </location>
</feature>
<feature type="region of interest" description="Disordered" evidence="8">
    <location>
        <begin position="1"/>
        <end position="25"/>
    </location>
</feature>
<dbReference type="Gene3D" id="3.30.1390.10">
    <property type="match status" value="1"/>
</dbReference>
<dbReference type="Pfam" id="PF00542">
    <property type="entry name" value="Ribosomal_L12"/>
    <property type="match status" value="1"/>
</dbReference>